<evidence type="ECO:0000313" key="3">
    <source>
        <dbReference type="Proteomes" id="UP001295684"/>
    </source>
</evidence>
<reference evidence="2" key="1">
    <citation type="submission" date="2023-07" db="EMBL/GenBank/DDBJ databases">
        <authorList>
            <consortium name="AG Swart"/>
            <person name="Singh M."/>
            <person name="Singh A."/>
            <person name="Seah K."/>
            <person name="Emmerich C."/>
        </authorList>
    </citation>
    <scope>NUCLEOTIDE SEQUENCE</scope>
    <source>
        <strain evidence="2">DP1</strain>
    </source>
</reference>
<keyword evidence="1" id="KW-0812">Transmembrane</keyword>
<dbReference type="AlphaFoldDB" id="A0AAD1XP10"/>
<protein>
    <submittedName>
        <fullName evidence="2">Uncharacterized protein</fullName>
    </submittedName>
</protein>
<proteinExistence type="predicted"/>
<evidence type="ECO:0000256" key="1">
    <source>
        <dbReference type="SAM" id="Phobius"/>
    </source>
</evidence>
<feature type="transmembrane region" description="Helical" evidence="1">
    <location>
        <begin position="7"/>
        <end position="25"/>
    </location>
</feature>
<keyword evidence="3" id="KW-1185">Reference proteome</keyword>
<keyword evidence="1" id="KW-0472">Membrane</keyword>
<gene>
    <name evidence="2" type="ORF">ECRASSUSDP1_LOCUS17489</name>
</gene>
<dbReference type="EMBL" id="CAMPGE010017657">
    <property type="protein sequence ID" value="CAI2376120.1"/>
    <property type="molecule type" value="Genomic_DNA"/>
</dbReference>
<organism evidence="2 3">
    <name type="scientific">Euplotes crassus</name>
    <dbReference type="NCBI Taxonomy" id="5936"/>
    <lineage>
        <taxon>Eukaryota</taxon>
        <taxon>Sar</taxon>
        <taxon>Alveolata</taxon>
        <taxon>Ciliophora</taxon>
        <taxon>Intramacronucleata</taxon>
        <taxon>Spirotrichea</taxon>
        <taxon>Hypotrichia</taxon>
        <taxon>Euplotida</taxon>
        <taxon>Euplotidae</taxon>
        <taxon>Moneuplotes</taxon>
    </lineage>
</organism>
<evidence type="ECO:0000313" key="2">
    <source>
        <dbReference type="EMBL" id="CAI2376120.1"/>
    </source>
</evidence>
<name>A0AAD1XP10_EUPCR</name>
<accession>A0AAD1XP10</accession>
<comment type="caution">
    <text evidence="2">The sequence shown here is derived from an EMBL/GenBank/DDBJ whole genome shotgun (WGS) entry which is preliminary data.</text>
</comment>
<dbReference type="Proteomes" id="UP001295684">
    <property type="component" value="Unassembled WGS sequence"/>
</dbReference>
<keyword evidence="1" id="KW-1133">Transmembrane helix</keyword>
<sequence length="281" mass="31523">MEGKLPYIIGGVSLLVGGALLFHYLTNDESGEDENLLAGELSEFGSVEKDANGMVKFEDFLKIFKLVTKHSKLQITTFKSKNNEKRRQFLKDGDEDSYRDCIKQQISQEETIYQEVATEVLNYLDIEEQEFMMAQQMHQMNPQFQKTMMEMQLGVEEGDAQPPKVTKEVAKEIFIYVEDEKAKSMANMKGAGGMFGNPNDAEGTINMIVEHSKVGDKLFEKYGIEEEEFAKCIQYYNLIQDPDIQKVMQKSLQNMGPEAMAMLAQMQGGAPGGAAPGGMGF</sequence>